<dbReference type="EMBL" id="GGMR01012875">
    <property type="protein sequence ID" value="MBY25494.1"/>
    <property type="molecule type" value="Transcribed_RNA"/>
</dbReference>
<evidence type="ECO:0000313" key="1">
    <source>
        <dbReference type="EMBL" id="MBY25494.1"/>
    </source>
</evidence>
<accession>A0A2S2P7T7</accession>
<organism evidence="1">
    <name type="scientific">Schizaphis graminum</name>
    <name type="common">Green bug aphid</name>
    <dbReference type="NCBI Taxonomy" id="13262"/>
    <lineage>
        <taxon>Eukaryota</taxon>
        <taxon>Metazoa</taxon>
        <taxon>Ecdysozoa</taxon>
        <taxon>Arthropoda</taxon>
        <taxon>Hexapoda</taxon>
        <taxon>Insecta</taxon>
        <taxon>Pterygota</taxon>
        <taxon>Neoptera</taxon>
        <taxon>Paraneoptera</taxon>
        <taxon>Hemiptera</taxon>
        <taxon>Sternorrhyncha</taxon>
        <taxon>Aphidomorpha</taxon>
        <taxon>Aphidoidea</taxon>
        <taxon>Aphididae</taxon>
        <taxon>Aphidini</taxon>
        <taxon>Schizaphis</taxon>
    </lineage>
</organism>
<sequence>MARHEAKCLCKHIKQFKFVCSVVIWHDIINRINPVSKLLQKINVDISTAMQILENVLLYLKELRSNSDEGFNKFIFYATELGKEINVYLIFDFSIGRIEAQRVKQNFTYEKV</sequence>
<proteinExistence type="predicted"/>
<name>A0A2S2P7T7_SCHGA</name>
<gene>
    <name evidence="1" type="ORF">g.132385</name>
</gene>
<protein>
    <submittedName>
        <fullName evidence="1">Uncharacterized protein</fullName>
    </submittedName>
</protein>
<reference evidence="1" key="1">
    <citation type="submission" date="2018-04" db="EMBL/GenBank/DDBJ databases">
        <title>Transcriptome of Schizaphis graminum biotype I.</title>
        <authorList>
            <person name="Scully E.D."/>
            <person name="Geib S.M."/>
            <person name="Palmer N.A."/>
            <person name="Koch K."/>
            <person name="Bradshaw J."/>
            <person name="Heng-Moss T."/>
            <person name="Sarath G."/>
        </authorList>
    </citation>
    <scope>NUCLEOTIDE SEQUENCE</scope>
</reference>
<dbReference type="AlphaFoldDB" id="A0A2S2P7T7"/>